<sequence length="117" mass="12567">MEGGSYSLLHGLEMGTDGLIFDKFNELAGEVVEGDLEYVAGCVINEYNKILDIDGAVVGHAEVISPTPAQKARHPAPKKIFDSLEEEVSRFGHRLQPSIGTVDGFHAGCLGFDGCFN</sequence>
<dbReference type="HOGENOM" id="CLU_2086401_0_0_1"/>
<name>B8MSZ4_TALSN</name>
<dbReference type="Proteomes" id="UP000001745">
    <property type="component" value="Unassembled WGS sequence"/>
</dbReference>
<protein>
    <submittedName>
        <fullName evidence="1">Uncharacterized protein</fullName>
    </submittedName>
</protein>
<gene>
    <name evidence="1" type="ORF">TSTA_002170</name>
</gene>
<dbReference type="InParanoid" id="B8MSZ4"/>
<dbReference type="VEuPathDB" id="FungiDB:TSTA_002170"/>
<dbReference type="Pfam" id="PF12396">
    <property type="entry name" value="DUF3659"/>
    <property type="match status" value="1"/>
</dbReference>
<keyword evidence="2" id="KW-1185">Reference proteome</keyword>
<dbReference type="STRING" id="441959.B8MSZ4"/>
<evidence type="ECO:0000313" key="2">
    <source>
        <dbReference type="Proteomes" id="UP000001745"/>
    </source>
</evidence>
<evidence type="ECO:0000313" key="1">
    <source>
        <dbReference type="EMBL" id="EED12150.1"/>
    </source>
</evidence>
<dbReference type="eggNOG" id="ENOG502QT2T">
    <property type="taxonomic scope" value="Eukaryota"/>
</dbReference>
<accession>B8MSZ4</accession>
<dbReference type="GeneID" id="8102828"/>
<organism evidence="1 2">
    <name type="scientific">Talaromyces stipitatus (strain ATCC 10500 / CBS 375.48 / QM 6759 / NRRL 1006)</name>
    <name type="common">Penicillium stipitatum</name>
    <dbReference type="NCBI Taxonomy" id="441959"/>
    <lineage>
        <taxon>Eukaryota</taxon>
        <taxon>Fungi</taxon>
        <taxon>Dikarya</taxon>
        <taxon>Ascomycota</taxon>
        <taxon>Pezizomycotina</taxon>
        <taxon>Eurotiomycetes</taxon>
        <taxon>Eurotiomycetidae</taxon>
        <taxon>Eurotiales</taxon>
        <taxon>Trichocomaceae</taxon>
        <taxon>Talaromyces</taxon>
        <taxon>Talaromyces sect. Talaromyces</taxon>
    </lineage>
</organism>
<proteinExistence type="predicted"/>
<reference evidence="2" key="1">
    <citation type="journal article" date="2015" name="Genome Announc.">
        <title>Genome sequence of the AIDS-associated pathogen Penicillium marneffei (ATCC18224) and its near taxonomic relative Talaromyces stipitatus (ATCC10500).</title>
        <authorList>
            <person name="Nierman W.C."/>
            <person name="Fedorova-Abrams N.D."/>
            <person name="Andrianopoulos A."/>
        </authorList>
    </citation>
    <scope>NUCLEOTIDE SEQUENCE [LARGE SCALE GENOMIC DNA]</scope>
    <source>
        <strain evidence="2">ATCC 10500 / CBS 375.48 / QM 6759 / NRRL 1006</strain>
    </source>
</reference>
<dbReference type="RefSeq" id="XP_002487804.1">
    <property type="nucleotide sequence ID" value="XM_002487759.1"/>
</dbReference>
<dbReference type="AlphaFoldDB" id="B8MSZ4"/>
<dbReference type="PhylomeDB" id="B8MSZ4"/>
<dbReference type="InterPro" id="IPR022124">
    <property type="entry name" value="DUF3659"/>
</dbReference>
<dbReference type="EMBL" id="EQ962660">
    <property type="protein sequence ID" value="EED12150.1"/>
    <property type="molecule type" value="Genomic_DNA"/>
</dbReference>